<comment type="caution">
    <text evidence="1">The sequence shown here is derived from an EMBL/GenBank/DDBJ whole genome shotgun (WGS) entry which is preliminary data.</text>
</comment>
<dbReference type="EMBL" id="JAKZGS010000004">
    <property type="protein sequence ID" value="MCH7397859.1"/>
    <property type="molecule type" value="Genomic_DNA"/>
</dbReference>
<evidence type="ECO:0000313" key="2">
    <source>
        <dbReference type="Proteomes" id="UP001165488"/>
    </source>
</evidence>
<proteinExistence type="predicted"/>
<dbReference type="Pfam" id="PF17170">
    <property type="entry name" value="DUF5128"/>
    <property type="match status" value="1"/>
</dbReference>
<accession>A0ABS9UMM8</accession>
<organism evidence="1 2">
    <name type="scientific">Belliella calami</name>
    <dbReference type="NCBI Taxonomy" id="2923436"/>
    <lineage>
        <taxon>Bacteria</taxon>
        <taxon>Pseudomonadati</taxon>
        <taxon>Bacteroidota</taxon>
        <taxon>Cytophagia</taxon>
        <taxon>Cytophagales</taxon>
        <taxon>Cyclobacteriaceae</taxon>
        <taxon>Belliella</taxon>
    </lineage>
</organism>
<gene>
    <name evidence="1" type="ORF">MM236_07660</name>
</gene>
<dbReference type="RefSeq" id="WP_241274370.1">
    <property type="nucleotide sequence ID" value="NZ_JAKZGS010000004.1"/>
</dbReference>
<protein>
    <submittedName>
        <fullName evidence="1">6-bladed beta-propeller</fullName>
    </submittedName>
</protein>
<evidence type="ECO:0000313" key="1">
    <source>
        <dbReference type="EMBL" id="MCH7397859.1"/>
    </source>
</evidence>
<name>A0ABS9UMM8_9BACT</name>
<dbReference type="PROSITE" id="PS51257">
    <property type="entry name" value="PROKAR_LIPOPROTEIN"/>
    <property type="match status" value="1"/>
</dbReference>
<sequence length="393" mass="45825">MNQKYYLIIPAYLFFISCNYSGSNQILSQNQDDETFEIVVNESQNFAWPSDLVVDDVVYLQTNKETLISKLGKLVISPDRSRYIVVDKQLKKILIFDQLGNNIKVFDKKGPAPDEYLHFRDVHINFQTETIEILEYRNIQVYSLQTFEHLKTISLLNIKGDINYNNLASIDTIYYLWTPITANQRLDLIEMSEYNKYHLIKKDGDDIEYFTQYQHGVVLDDKFYPSNVDGEFNISPILGSNTIYRLTKDGMFPKISFPFASNNPPQEDLENYIGNEVEFGYSKYFKHISNIRETNQHIYFTYTGNGVGYHLLFDSKNKKIISTGKLKDFRVQMIASDSKYFYCSISPNVYQKLKNEGSSFDNHPLLKHVDTSKFESEDNPIIIKFHIPVDTEN</sequence>
<dbReference type="Proteomes" id="UP001165488">
    <property type="component" value="Unassembled WGS sequence"/>
</dbReference>
<reference evidence="1" key="1">
    <citation type="submission" date="2022-03" db="EMBL/GenBank/DDBJ databases">
        <title>De novo assembled genomes of Belliella spp. (Cyclobacteriaceae) strains.</title>
        <authorList>
            <person name="Szabo A."/>
            <person name="Korponai K."/>
            <person name="Felfoldi T."/>
        </authorList>
    </citation>
    <scope>NUCLEOTIDE SEQUENCE</scope>
    <source>
        <strain evidence="1">DSM 107340</strain>
    </source>
</reference>
<keyword evidence="2" id="KW-1185">Reference proteome</keyword>